<keyword evidence="1" id="KW-0677">Repeat</keyword>
<dbReference type="STRING" id="50376.A0A517L7T2"/>
<proteinExistence type="predicted"/>
<organism evidence="2 3">
    <name type="scientific">Venturia effusa</name>
    <dbReference type="NCBI Taxonomy" id="50376"/>
    <lineage>
        <taxon>Eukaryota</taxon>
        <taxon>Fungi</taxon>
        <taxon>Dikarya</taxon>
        <taxon>Ascomycota</taxon>
        <taxon>Pezizomycotina</taxon>
        <taxon>Dothideomycetes</taxon>
        <taxon>Pleosporomycetidae</taxon>
        <taxon>Venturiales</taxon>
        <taxon>Venturiaceae</taxon>
        <taxon>Venturia</taxon>
    </lineage>
</organism>
<evidence type="ECO:0000256" key="1">
    <source>
        <dbReference type="ARBA" id="ARBA00022737"/>
    </source>
</evidence>
<evidence type="ECO:0000313" key="2">
    <source>
        <dbReference type="EMBL" id="QDS71681.1"/>
    </source>
</evidence>
<evidence type="ECO:0008006" key="4">
    <source>
        <dbReference type="Google" id="ProtNLM"/>
    </source>
</evidence>
<keyword evidence="3" id="KW-1185">Reference proteome</keyword>
<dbReference type="OrthoDB" id="185373at2759"/>
<dbReference type="InterPro" id="IPR050667">
    <property type="entry name" value="PPR-containing_protein"/>
</dbReference>
<gene>
    <name evidence="2" type="ORF">FKW77_008075</name>
</gene>
<dbReference type="Gene3D" id="1.25.40.10">
    <property type="entry name" value="Tetratricopeptide repeat domain"/>
    <property type="match status" value="2"/>
</dbReference>
<dbReference type="PANTHER" id="PTHR47939">
    <property type="entry name" value="MEMBRANE-ASSOCIATED SALT-INDUCIBLE PROTEIN-LIKE"/>
    <property type="match status" value="1"/>
</dbReference>
<accession>A0A517L7T2</accession>
<reference evidence="2 3" key="1">
    <citation type="submission" date="2019-07" db="EMBL/GenBank/DDBJ databases">
        <title>Finished genome of Venturia effusa.</title>
        <authorList>
            <person name="Young C.A."/>
            <person name="Cox M.P."/>
            <person name="Ganley A.R.D."/>
            <person name="David W.J."/>
        </authorList>
    </citation>
    <scope>NUCLEOTIDE SEQUENCE [LARGE SCALE GENOMIC DNA]</scope>
    <source>
        <strain evidence="3">albino</strain>
    </source>
</reference>
<dbReference type="AlphaFoldDB" id="A0A517L7T2"/>
<dbReference type="Proteomes" id="UP000316270">
    <property type="component" value="Chromosome 6"/>
</dbReference>
<sequence>MEVEPSQNDSDIEPGLELMQQACAALDSRTRTPNMHDLVSAWREYFYAKATKKTTINDTEAATALKVLQYLEKLSKERNLHRPLLPATFLKVASEVLGQVKFGKDHREVRRQESSVALARELYRTLQERSLSAISSEDITTVGLREGEGGNISSDVVAAEEHEDDATGESSEAAYSKSQAVELERATRQARLSLISVLCESGCAREARDLITTRSASSTTERKEWRQIIRGFEMIKDIDELRATAVMLRSISTSLEQSLYGNFVVAYANAGSMVDLKAHLDLSRIDKISPSSLRQVILACLRENEMDLGRRIVLAITESGSLQTTRDFWDAIFLWALGTGKGVDEVNRMMEVMRRTNDTFVPNNQTIHILIRYANTRNDPYLAERLVDLGRTWKVAPDATMYLLQMDYRLSVGDIEGARTSYQRAQMHDIEENEDIPRIHRLLQAMCRSKRYSFDSIMTVLEDLNGRNVRFPPETVAALTTLHLLREEYHDVVDLLRTHIPHLSIDDRAIVRDVLLNVCLDRKNSLARVWDTYMIYQAIFPEVSREARTKIMQEFLLRERCDMAVHVFNHMREHSSEETQPTTDTYAIALAGAGKLHDTEGLEVLHNALKLDMNIEPCTKLYNALMLGYLGCDLPRRALTFWEDIVSSREGPSYESLLIVFRVTEEVPFGERKALQVWKQLRDLDVEITRDLVAAYVGSLQGNYLYDEARKFMLECEESLGVKPDAVILGTMYNSSRLYAKQVETEQWMKEHFPDTWEDMLKLGKTQRADSLLHRIDVGVELQP</sequence>
<name>A0A517L7T2_9PEZI</name>
<protein>
    <recommendedName>
        <fullName evidence="4">Pentacotripeptide-repeat region of PRORP domain-containing protein</fullName>
    </recommendedName>
</protein>
<evidence type="ECO:0000313" key="3">
    <source>
        <dbReference type="Proteomes" id="UP000316270"/>
    </source>
</evidence>
<dbReference type="PANTHER" id="PTHR47939:SF13">
    <property type="entry name" value="OS03G0201400 PROTEIN"/>
    <property type="match status" value="1"/>
</dbReference>
<dbReference type="EMBL" id="CP042190">
    <property type="protein sequence ID" value="QDS71681.1"/>
    <property type="molecule type" value="Genomic_DNA"/>
</dbReference>
<dbReference type="InterPro" id="IPR011990">
    <property type="entry name" value="TPR-like_helical_dom_sf"/>
</dbReference>